<dbReference type="Gene3D" id="2.40.30.10">
    <property type="entry name" value="Translation factors"/>
    <property type="match status" value="1"/>
</dbReference>
<comment type="caution">
    <text evidence="1">The sequence shown here is derived from an EMBL/GenBank/DDBJ whole genome shotgun (WGS) entry which is preliminary data.</text>
</comment>
<evidence type="ECO:0000313" key="2">
    <source>
        <dbReference type="Proteomes" id="UP000178042"/>
    </source>
</evidence>
<dbReference type="InterPro" id="IPR009000">
    <property type="entry name" value="Transl_B-barrel_sf"/>
</dbReference>
<dbReference type="EMBL" id="MFLD01000003">
    <property type="protein sequence ID" value="OGG60966.1"/>
    <property type="molecule type" value="Genomic_DNA"/>
</dbReference>
<name>A0A1F6DHV9_9BACT</name>
<dbReference type="AlphaFoldDB" id="A0A1F6DHV9"/>
<gene>
    <name evidence="1" type="ORF">A3C86_00130</name>
</gene>
<organism evidence="1 2">
    <name type="scientific">Candidatus Kaiserbacteria bacterium RIFCSPHIGHO2_02_FULL_49_16</name>
    <dbReference type="NCBI Taxonomy" id="1798490"/>
    <lineage>
        <taxon>Bacteria</taxon>
        <taxon>Candidatus Kaiseribacteriota</taxon>
    </lineage>
</organism>
<evidence type="ECO:0008006" key="3">
    <source>
        <dbReference type="Google" id="ProtNLM"/>
    </source>
</evidence>
<evidence type="ECO:0000313" key="1">
    <source>
        <dbReference type="EMBL" id="OGG60966.1"/>
    </source>
</evidence>
<reference evidence="1 2" key="1">
    <citation type="journal article" date="2016" name="Nat. Commun.">
        <title>Thousands of microbial genomes shed light on interconnected biogeochemical processes in an aquifer system.</title>
        <authorList>
            <person name="Anantharaman K."/>
            <person name="Brown C.T."/>
            <person name="Hug L.A."/>
            <person name="Sharon I."/>
            <person name="Castelle C.J."/>
            <person name="Probst A.J."/>
            <person name="Thomas B.C."/>
            <person name="Singh A."/>
            <person name="Wilkins M.J."/>
            <person name="Karaoz U."/>
            <person name="Brodie E.L."/>
            <person name="Williams K.H."/>
            <person name="Hubbard S.S."/>
            <person name="Banfield J.F."/>
        </authorList>
    </citation>
    <scope>NUCLEOTIDE SEQUENCE [LARGE SCALE GENOMIC DNA]</scope>
</reference>
<dbReference type="Proteomes" id="UP000178042">
    <property type="component" value="Unassembled WGS sequence"/>
</dbReference>
<protein>
    <recommendedName>
        <fullName evidence="3">Translation elongation factor-like protein</fullName>
    </recommendedName>
</protein>
<dbReference type="SUPFAM" id="SSF50447">
    <property type="entry name" value="Translation proteins"/>
    <property type="match status" value="1"/>
</dbReference>
<accession>A0A1F6DHV9</accession>
<proteinExistence type="predicted"/>
<sequence>MADKQVGIVTHWYDKIGVAVVKLSSKLSKGDRILVRKSDEEFKDTVASLQIDHEDVSSAKKGDDAAIKLSQRAKEGASVFLAS</sequence>